<proteinExistence type="predicted"/>
<protein>
    <submittedName>
        <fullName evidence="1">Uncharacterized protein</fullName>
    </submittedName>
</protein>
<accession>A0A1R3L5T3</accession>
<dbReference type="Gramene" id="ONK54970">
    <property type="protein sequence ID" value="ONK54970"/>
    <property type="gene ID" value="A4U43_UnF9090"/>
</dbReference>
<reference evidence="2" key="1">
    <citation type="journal article" date="2017" name="Nat. Commun.">
        <title>The asparagus genome sheds light on the origin and evolution of a young Y chromosome.</title>
        <authorList>
            <person name="Harkess A."/>
            <person name="Zhou J."/>
            <person name="Xu C."/>
            <person name="Bowers J.E."/>
            <person name="Van der Hulst R."/>
            <person name="Ayyampalayam S."/>
            <person name="Mercati F."/>
            <person name="Riccardi P."/>
            <person name="McKain M.R."/>
            <person name="Kakrana A."/>
            <person name="Tang H."/>
            <person name="Ray J."/>
            <person name="Groenendijk J."/>
            <person name="Arikit S."/>
            <person name="Mathioni S.M."/>
            <person name="Nakano M."/>
            <person name="Shan H."/>
            <person name="Telgmann-Rauber A."/>
            <person name="Kanno A."/>
            <person name="Yue Z."/>
            <person name="Chen H."/>
            <person name="Li W."/>
            <person name="Chen Y."/>
            <person name="Xu X."/>
            <person name="Zhang Y."/>
            <person name="Luo S."/>
            <person name="Chen H."/>
            <person name="Gao J."/>
            <person name="Mao Z."/>
            <person name="Pires J.C."/>
            <person name="Luo M."/>
            <person name="Kudrna D."/>
            <person name="Wing R.A."/>
            <person name="Meyers B.C."/>
            <person name="Yi K."/>
            <person name="Kong H."/>
            <person name="Lavrijsen P."/>
            <person name="Sunseri F."/>
            <person name="Falavigna A."/>
            <person name="Ye Y."/>
            <person name="Leebens-Mack J.H."/>
            <person name="Chen G."/>
        </authorList>
    </citation>
    <scope>NUCLEOTIDE SEQUENCE [LARGE SCALE GENOMIC DNA]</scope>
    <source>
        <strain evidence="2">cv. DH0086</strain>
    </source>
</reference>
<name>A0A1R3L5T3_ASPOF</name>
<dbReference type="EMBL" id="KV863900">
    <property type="protein sequence ID" value="ONK54970.1"/>
    <property type="molecule type" value="Genomic_DNA"/>
</dbReference>
<organism evidence="1 2">
    <name type="scientific">Asparagus officinalis</name>
    <name type="common">Garden asparagus</name>
    <dbReference type="NCBI Taxonomy" id="4686"/>
    <lineage>
        <taxon>Eukaryota</taxon>
        <taxon>Viridiplantae</taxon>
        <taxon>Streptophyta</taxon>
        <taxon>Embryophyta</taxon>
        <taxon>Tracheophyta</taxon>
        <taxon>Spermatophyta</taxon>
        <taxon>Magnoliopsida</taxon>
        <taxon>Liliopsida</taxon>
        <taxon>Asparagales</taxon>
        <taxon>Asparagaceae</taxon>
        <taxon>Asparagoideae</taxon>
        <taxon>Asparagus</taxon>
    </lineage>
</organism>
<keyword evidence="2" id="KW-1185">Reference proteome</keyword>
<evidence type="ECO:0000313" key="1">
    <source>
        <dbReference type="EMBL" id="ONK54970.1"/>
    </source>
</evidence>
<sequence>MMGRRRGMRRAGGARLSSLGDGWRTWDEEVDRDWVCSGLGSATVGRRSWTCEVKGGGGEAPGAGIDSAGRGAGTCIEDSMMLVLIQIHAWDEVRSDFEYERSSFNFRLLEKFVD</sequence>
<dbReference type="AlphaFoldDB" id="A0A1R3L5T3"/>
<dbReference type="Proteomes" id="UP000243459">
    <property type="component" value="Unassembled WGS sequence"/>
</dbReference>
<gene>
    <name evidence="1" type="ORF">A4U43_UnF9090</name>
</gene>
<evidence type="ECO:0000313" key="2">
    <source>
        <dbReference type="Proteomes" id="UP000243459"/>
    </source>
</evidence>